<keyword evidence="3 8" id="KW-0812">Transmembrane</keyword>
<dbReference type="Gene3D" id="1.20.1740.10">
    <property type="entry name" value="Amino acid/polyamine transporter I"/>
    <property type="match status" value="1"/>
</dbReference>
<accession>A0A0B1PAN0</accession>
<keyword evidence="6 8" id="KW-0472">Membrane</keyword>
<keyword evidence="4" id="KW-0029">Amino-acid transport</keyword>
<dbReference type="AlphaFoldDB" id="A0A0B1PAN0"/>
<evidence type="ECO:0000256" key="6">
    <source>
        <dbReference type="ARBA" id="ARBA00023136"/>
    </source>
</evidence>
<feature type="transmembrane region" description="Helical" evidence="8">
    <location>
        <begin position="475"/>
        <end position="498"/>
    </location>
</feature>
<protein>
    <submittedName>
        <fullName evidence="10">Putative gap2 amino acid permease</fullName>
    </submittedName>
</protein>
<evidence type="ECO:0000256" key="2">
    <source>
        <dbReference type="ARBA" id="ARBA00022448"/>
    </source>
</evidence>
<evidence type="ECO:0000313" key="10">
    <source>
        <dbReference type="EMBL" id="KHJ34390.1"/>
    </source>
</evidence>
<comment type="caution">
    <text evidence="10">The sequence shown here is derived from an EMBL/GenBank/DDBJ whole genome shotgun (WGS) entry which is preliminary data.</text>
</comment>
<dbReference type="PANTHER" id="PTHR43341">
    <property type="entry name" value="AMINO ACID PERMEASE"/>
    <property type="match status" value="1"/>
</dbReference>
<feature type="transmembrane region" description="Helical" evidence="8">
    <location>
        <begin position="195"/>
        <end position="215"/>
    </location>
</feature>
<evidence type="ECO:0000256" key="3">
    <source>
        <dbReference type="ARBA" id="ARBA00022692"/>
    </source>
</evidence>
<evidence type="ECO:0000256" key="8">
    <source>
        <dbReference type="SAM" id="Phobius"/>
    </source>
</evidence>
<sequence length="626" mass="67949">MSFTSPNLEKISTTPSSDPYSEVESPKCKQHIFWNIVDSFKRDPYLESNVLFYTTSQSSGFNHAAAARKTANSGLAHQLKSRHMQMIAIGGCIGTGIFVTSGATLSTGGPASVVIAYFIMSILIFCTIQALGEMAALYPVAGSFSAYSTRFLDPAWGFAMGWNYAIQWLLILPLEIVAASITLSYWPSMEKLQGAFGVSIFLSVVIIINLCSVRGYGEAEFIFAIIKVVAVVSFIVLGIILNCGGGPDGEYIGGRYWVTNNVPPNYLGYLLGQKPGSIASGAFRAGFKGVCSVLVVAAFSFTGTELVGLAAAEAGESLNLSTLSDKAKKFLLENPRKSLPTAIKQVFWRICIFYICSLTVVSLLVPYGDSRLLGNSADAKASPFVIAITNAGIEILPSLMNFVILIAVLSVGNSAVYGSSRTLAALAHQGQAPRFLSYIDRRGRPIIAICVSSTVGSLSFLVAGGPDMAGIALKWLYSVSGLSSILTWGSICLAHIRYRAAWKAQGRSTKELTIRSQVGIVGSWIGLFLNFSVLVAQFWIALWPIGFGTRPKYEIMKGFLQAYSTVPFVLIFYISYKVYYKTSFMKVSNMDLDTGRRDLGTNGINQCLCENLETLPRWKRVMKVFV</sequence>
<dbReference type="FunFam" id="1.20.1740.10:FF:000017">
    <property type="entry name" value="Amino acid permease"/>
    <property type="match status" value="1"/>
</dbReference>
<dbReference type="PIRSF" id="PIRSF006060">
    <property type="entry name" value="AA_transporter"/>
    <property type="match status" value="1"/>
</dbReference>
<dbReference type="InterPro" id="IPR050524">
    <property type="entry name" value="APC_YAT"/>
</dbReference>
<feature type="transmembrane region" description="Helical" evidence="8">
    <location>
        <begin position="164"/>
        <end position="183"/>
    </location>
</feature>
<dbReference type="PANTHER" id="PTHR43341:SF1">
    <property type="entry name" value="GENERAL AMINO-ACID PERMEASE GAP1"/>
    <property type="match status" value="1"/>
</dbReference>
<keyword evidence="11" id="KW-1185">Reference proteome</keyword>
<gene>
    <name evidence="10" type="ORF">EV44_g5998</name>
</gene>
<feature type="transmembrane region" description="Helical" evidence="8">
    <location>
        <begin position="346"/>
        <end position="365"/>
    </location>
</feature>
<dbReference type="HOGENOM" id="CLU_007946_12_0_1"/>
<dbReference type="Pfam" id="PF00324">
    <property type="entry name" value="AA_permease"/>
    <property type="match status" value="2"/>
</dbReference>
<dbReference type="InterPro" id="IPR004841">
    <property type="entry name" value="AA-permease/SLC12A_dom"/>
</dbReference>
<proteinExistence type="predicted"/>
<evidence type="ECO:0000256" key="7">
    <source>
        <dbReference type="SAM" id="MobiDB-lite"/>
    </source>
</evidence>
<dbReference type="EMBL" id="JNVN01000895">
    <property type="protein sequence ID" value="KHJ34390.1"/>
    <property type="molecule type" value="Genomic_DNA"/>
</dbReference>
<feature type="transmembrane region" description="Helical" evidence="8">
    <location>
        <begin position="446"/>
        <end position="463"/>
    </location>
</feature>
<feature type="transmembrane region" description="Helical" evidence="8">
    <location>
        <begin position="518"/>
        <end position="540"/>
    </location>
</feature>
<feature type="region of interest" description="Disordered" evidence="7">
    <location>
        <begin position="1"/>
        <end position="22"/>
    </location>
</feature>
<dbReference type="InterPro" id="IPR004840">
    <property type="entry name" value="Amino_acid_permease_CS"/>
</dbReference>
<feature type="compositionally biased region" description="Polar residues" evidence="7">
    <location>
        <begin position="1"/>
        <end position="19"/>
    </location>
</feature>
<organism evidence="10 11">
    <name type="scientific">Uncinula necator</name>
    <name type="common">Grape powdery mildew</name>
    <dbReference type="NCBI Taxonomy" id="52586"/>
    <lineage>
        <taxon>Eukaryota</taxon>
        <taxon>Fungi</taxon>
        <taxon>Dikarya</taxon>
        <taxon>Ascomycota</taxon>
        <taxon>Pezizomycotina</taxon>
        <taxon>Leotiomycetes</taxon>
        <taxon>Erysiphales</taxon>
        <taxon>Erysiphaceae</taxon>
        <taxon>Erysiphe</taxon>
    </lineage>
</organism>
<feature type="domain" description="Amino acid permease/ SLC12A" evidence="9">
    <location>
        <begin position="83"/>
        <end position="314"/>
    </location>
</feature>
<feature type="transmembrane region" description="Helical" evidence="8">
    <location>
        <begin position="86"/>
        <end position="105"/>
    </location>
</feature>
<evidence type="ECO:0000313" key="11">
    <source>
        <dbReference type="Proteomes" id="UP000030854"/>
    </source>
</evidence>
<dbReference type="STRING" id="52586.A0A0B1PAN0"/>
<keyword evidence="2" id="KW-0813">Transport</keyword>
<feature type="transmembrane region" description="Helical" evidence="8">
    <location>
        <begin position="560"/>
        <end position="580"/>
    </location>
</feature>
<evidence type="ECO:0000256" key="5">
    <source>
        <dbReference type="ARBA" id="ARBA00022989"/>
    </source>
</evidence>
<comment type="subcellular location">
    <subcellularLocation>
        <location evidence="1">Membrane</location>
        <topology evidence="1">Multi-pass membrane protein</topology>
    </subcellularLocation>
</comment>
<reference evidence="10 11" key="1">
    <citation type="journal article" date="2014" name="BMC Genomics">
        <title>Adaptive genomic structural variation in the grape powdery mildew pathogen, Erysiphe necator.</title>
        <authorList>
            <person name="Jones L."/>
            <person name="Riaz S."/>
            <person name="Morales-Cruz A."/>
            <person name="Amrine K.C."/>
            <person name="McGuire B."/>
            <person name="Gubler W.D."/>
            <person name="Walker M.A."/>
            <person name="Cantu D."/>
        </authorList>
    </citation>
    <scope>NUCLEOTIDE SEQUENCE [LARGE SCALE GENOMIC DNA]</scope>
    <source>
        <strain evidence="11">c</strain>
    </source>
</reference>
<dbReference type="GO" id="GO:0015171">
    <property type="term" value="F:amino acid transmembrane transporter activity"/>
    <property type="evidence" value="ECO:0007669"/>
    <property type="project" value="TreeGrafter"/>
</dbReference>
<dbReference type="Proteomes" id="UP000030854">
    <property type="component" value="Unassembled WGS sequence"/>
</dbReference>
<evidence type="ECO:0000256" key="4">
    <source>
        <dbReference type="ARBA" id="ARBA00022970"/>
    </source>
</evidence>
<keyword evidence="5 8" id="KW-1133">Transmembrane helix</keyword>
<evidence type="ECO:0000259" key="9">
    <source>
        <dbReference type="Pfam" id="PF00324"/>
    </source>
</evidence>
<feature type="transmembrane region" description="Helical" evidence="8">
    <location>
        <begin position="385"/>
        <end position="411"/>
    </location>
</feature>
<dbReference type="PROSITE" id="PS00218">
    <property type="entry name" value="AMINO_ACID_PERMEASE_1"/>
    <property type="match status" value="1"/>
</dbReference>
<dbReference type="GO" id="GO:0016020">
    <property type="term" value="C:membrane"/>
    <property type="evidence" value="ECO:0007669"/>
    <property type="project" value="UniProtKB-SubCell"/>
</dbReference>
<feature type="transmembrane region" description="Helical" evidence="8">
    <location>
        <begin position="111"/>
        <end position="128"/>
    </location>
</feature>
<feature type="domain" description="Amino acid permease/ SLC12A" evidence="9">
    <location>
        <begin position="333"/>
        <end position="587"/>
    </location>
</feature>
<evidence type="ECO:0000256" key="1">
    <source>
        <dbReference type="ARBA" id="ARBA00004141"/>
    </source>
</evidence>
<name>A0A0B1PAN0_UNCNE</name>
<feature type="transmembrane region" description="Helical" evidence="8">
    <location>
        <begin position="221"/>
        <end position="241"/>
    </location>
</feature>